<dbReference type="EMBL" id="MCFL01000023">
    <property type="protein sequence ID" value="ORZ35321.1"/>
    <property type="molecule type" value="Genomic_DNA"/>
</dbReference>
<organism evidence="2 3">
    <name type="scientific">Catenaria anguillulae PL171</name>
    <dbReference type="NCBI Taxonomy" id="765915"/>
    <lineage>
        <taxon>Eukaryota</taxon>
        <taxon>Fungi</taxon>
        <taxon>Fungi incertae sedis</taxon>
        <taxon>Blastocladiomycota</taxon>
        <taxon>Blastocladiomycetes</taxon>
        <taxon>Blastocladiales</taxon>
        <taxon>Catenariaceae</taxon>
        <taxon>Catenaria</taxon>
    </lineage>
</organism>
<protein>
    <submittedName>
        <fullName evidence="2">Uncharacterized protein</fullName>
    </submittedName>
</protein>
<reference evidence="2 3" key="1">
    <citation type="submission" date="2016-07" db="EMBL/GenBank/DDBJ databases">
        <title>Pervasive Adenine N6-methylation of Active Genes in Fungi.</title>
        <authorList>
            <consortium name="DOE Joint Genome Institute"/>
            <person name="Mondo S.J."/>
            <person name="Dannebaum R.O."/>
            <person name="Kuo R.C."/>
            <person name="Labutti K."/>
            <person name="Haridas S."/>
            <person name="Kuo A."/>
            <person name="Salamov A."/>
            <person name="Ahrendt S.R."/>
            <person name="Lipzen A."/>
            <person name="Sullivan W."/>
            <person name="Andreopoulos W.B."/>
            <person name="Clum A."/>
            <person name="Lindquist E."/>
            <person name="Daum C."/>
            <person name="Ramamoorthy G.K."/>
            <person name="Gryganskyi A."/>
            <person name="Culley D."/>
            <person name="Magnuson J.K."/>
            <person name="James T.Y."/>
            <person name="O'Malley M.A."/>
            <person name="Stajich J.E."/>
            <person name="Spatafora J.W."/>
            <person name="Visel A."/>
            <person name="Grigoriev I.V."/>
        </authorList>
    </citation>
    <scope>NUCLEOTIDE SEQUENCE [LARGE SCALE GENOMIC DNA]</scope>
    <source>
        <strain evidence="2 3">PL171</strain>
    </source>
</reference>
<feature type="compositionally biased region" description="Acidic residues" evidence="1">
    <location>
        <begin position="1"/>
        <end position="10"/>
    </location>
</feature>
<dbReference type="AlphaFoldDB" id="A0A1Y2HND2"/>
<feature type="region of interest" description="Disordered" evidence="1">
    <location>
        <begin position="1"/>
        <end position="30"/>
    </location>
</feature>
<accession>A0A1Y2HND2</accession>
<evidence type="ECO:0000313" key="3">
    <source>
        <dbReference type="Proteomes" id="UP000193411"/>
    </source>
</evidence>
<sequence length="66" mass="7369">MTLGDNEPESGESIQSPVRARCPWQGPPRHQSQQRCLLRQEDVMPLPISSLYSPTIALTPLLLSLE</sequence>
<evidence type="ECO:0000313" key="2">
    <source>
        <dbReference type="EMBL" id="ORZ35321.1"/>
    </source>
</evidence>
<keyword evidence="3" id="KW-1185">Reference proteome</keyword>
<gene>
    <name evidence="2" type="ORF">BCR44DRAFT_1434824</name>
</gene>
<comment type="caution">
    <text evidence="2">The sequence shown here is derived from an EMBL/GenBank/DDBJ whole genome shotgun (WGS) entry which is preliminary data.</text>
</comment>
<name>A0A1Y2HND2_9FUNG</name>
<evidence type="ECO:0000256" key="1">
    <source>
        <dbReference type="SAM" id="MobiDB-lite"/>
    </source>
</evidence>
<proteinExistence type="predicted"/>
<dbReference type="Proteomes" id="UP000193411">
    <property type="component" value="Unassembled WGS sequence"/>
</dbReference>